<keyword evidence="2" id="KW-0812">Transmembrane</keyword>
<feature type="region of interest" description="Disordered" evidence="1">
    <location>
        <begin position="179"/>
        <end position="210"/>
    </location>
</feature>
<evidence type="ECO:0000313" key="3">
    <source>
        <dbReference type="EMBL" id="GID53077.1"/>
    </source>
</evidence>
<dbReference type="EMBL" id="BOMG01000026">
    <property type="protein sequence ID" value="GID53077.1"/>
    <property type="molecule type" value="Genomic_DNA"/>
</dbReference>
<keyword evidence="4" id="KW-1185">Reference proteome</keyword>
<evidence type="ECO:0000313" key="4">
    <source>
        <dbReference type="Proteomes" id="UP000612282"/>
    </source>
</evidence>
<evidence type="ECO:0008006" key="5">
    <source>
        <dbReference type="Google" id="ProtNLM"/>
    </source>
</evidence>
<protein>
    <recommendedName>
        <fullName evidence="5">Integral membrane protein</fullName>
    </recommendedName>
</protein>
<keyword evidence="2" id="KW-1133">Transmembrane helix</keyword>
<feature type="region of interest" description="Disordered" evidence="1">
    <location>
        <begin position="233"/>
        <end position="255"/>
    </location>
</feature>
<feature type="transmembrane region" description="Helical" evidence="2">
    <location>
        <begin position="59"/>
        <end position="79"/>
    </location>
</feature>
<dbReference type="RefSeq" id="WP_239144972.1">
    <property type="nucleotide sequence ID" value="NZ_BAAAQE010000076.1"/>
</dbReference>
<gene>
    <name evidence="3" type="ORF">Aco03nite_014810</name>
</gene>
<feature type="transmembrane region" description="Helical" evidence="2">
    <location>
        <begin position="116"/>
        <end position="134"/>
    </location>
</feature>
<evidence type="ECO:0000256" key="2">
    <source>
        <dbReference type="SAM" id="Phobius"/>
    </source>
</evidence>
<accession>A0ABQ3X3I6</accession>
<keyword evidence="2" id="KW-0472">Membrane</keyword>
<comment type="caution">
    <text evidence="3">The sequence shown here is derived from an EMBL/GenBank/DDBJ whole genome shotgun (WGS) entry which is preliminary data.</text>
</comment>
<organism evidence="3 4">
    <name type="scientific">Actinoplanes couchii</name>
    <dbReference type="NCBI Taxonomy" id="403638"/>
    <lineage>
        <taxon>Bacteria</taxon>
        <taxon>Bacillati</taxon>
        <taxon>Actinomycetota</taxon>
        <taxon>Actinomycetes</taxon>
        <taxon>Micromonosporales</taxon>
        <taxon>Micromonosporaceae</taxon>
        <taxon>Actinoplanes</taxon>
    </lineage>
</organism>
<feature type="transmembrane region" description="Helical" evidence="2">
    <location>
        <begin position="91"/>
        <end position="110"/>
    </location>
</feature>
<reference evidence="3 4" key="1">
    <citation type="submission" date="2021-01" db="EMBL/GenBank/DDBJ databases">
        <title>Whole genome shotgun sequence of Actinoplanes couchii NBRC 106145.</title>
        <authorList>
            <person name="Komaki H."/>
            <person name="Tamura T."/>
        </authorList>
    </citation>
    <scope>NUCLEOTIDE SEQUENCE [LARGE SCALE GENOMIC DNA]</scope>
    <source>
        <strain evidence="3 4">NBRC 106145</strain>
    </source>
</reference>
<proteinExistence type="predicted"/>
<name>A0ABQ3X3I6_9ACTN</name>
<feature type="compositionally biased region" description="Basic and acidic residues" evidence="1">
    <location>
        <begin position="179"/>
        <end position="208"/>
    </location>
</feature>
<dbReference type="Proteomes" id="UP000612282">
    <property type="component" value="Unassembled WGS sequence"/>
</dbReference>
<evidence type="ECO:0000256" key="1">
    <source>
        <dbReference type="SAM" id="MobiDB-lite"/>
    </source>
</evidence>
<feature type="transmembrane region" description="Helical" evidence="2">
    <location>
        <begin position="32"/>
        <end position="53"/>
    </location>
</feature>
<sequence>MSNHTLTQQFATEYNKGAVPGMIRAIRTIKRANNLILVGALAASYLHQAHYLMMLGAGMFAWIVPAVFDLAMLSMLTITQTTGMAVDAKRAAMKILSIVVIISAAVNFAAPGPLGLRIIFALVVGLVAGVEWVAGKIRPDFAAIEAREVEVITEVRAKGKLDPEVARVRAAKAAATRRAKQEAAEEAARAKAARAAERAKARADRESLDQDELDRFLTQGRVELAQGRVELAPGRVDLESSGAHRAPEQSMSRAS</sequence>